<dbReference type="OMA" id="VASWPWF"/>
<dbReference type="PANTHER" id="PTHR12341">
    <property type="entry name" value="5'-&gt;3' EXORIBONUCLEASE"/>
    <property type="match status" value="1"/>
</dbReference>
<feature type="domain" description="5'-3' exoribonuclease 1 D1" evidence="9">
    <location>
        <begin position="653"/>
        <end position="812"/>
    </location>
</feature>
<dbReference type="STRING" id="74873.A0A084WPA2"/>
<keyword evidence="3" id="KW-0269">Exonuclease</keyword>
<feature type="region of interest" description="Disordered" evidence="5">
    <location>
        <begin position="1510"/>
        <end position="1740"/>
    </location>
</feature>
<sequence length="1753" mass="198112">MGVPKFFRYISERFPCLSELLRENQVPEFDNLYLDMNGIIHNCSHPNDADVTFRISEEMIFEGVFHYVEYLFKMIRPQKVFFIAVDGVAPRAKMNQQRGRRFRSADEAQQQLKQAIEKGEEIPSGDRFDSNCITPGTAFMVRLQKALEHFIQVKIATDVLWKACTVILSGHETPGEGEHKIMEYIRHAKAQPGFNPNTRHCLYGLDADLVMLGLCTHERYFSLLREEVKFGKNDKKTTVLKDIRFYLLHLTLLSEYLELEFASIRDKLSFGFDIHKLIDDWVLLVYLVGNDFIPHLPHLHINENALPTLYKAYMDVLPQLDGYINEGGILNLPRLQMLMRRLATFDRDMFMERYTDLKYLEGKCGNDNLEAFDMSASEIIGSSDVDRDLMALIMSSEMLDSDGEEGEAPATLADIEDDPELFEKEFQSYKRNYYMTKMGYADFTEEVRAEQAECYVRALQWTLHYYYRGVVSWSWYYPHHYAPFISDIDNFDHLVLTFEKACPFLPFQQLLSVLPAASKSHLPVAYHHLMTDPASPVYDFYPPEFSTDLNGKQQAWEAVVLIPFIDEKRLLKAMRPCDAFLTDEEKQRNVHGPMLQYQYDATKTEPLEAKYGMSYVEQLTVRKTDIYLEDLAVEEGKLVLGPSAGAILDGYAKGFPTFKHLNYHGVLKEMHVKIFNFPSKNDSMVIFVDQPVDRSPPDTATLANQLLGKVVYASWPHLMEAKVVRVADNKLTYELDASEPKKTDERSFSISCKSIIEHNQNRLALNVGPIKQLVYVRTCVGSEYVLKDNTFILNRLWNNIDVAYPAQTIVCDLKDVMKSLKPYLEIEEMFPLQSVVFLRGTEDYGSMGHVAEISPTNKRLKARFLVHEEPILQAVFQMHKQSLRNYRSVNDTAALLGISAGLLLQLTGSILVAPGGHRSFNMDDEKTINIGLRLRMISRNEEAVGYCRKVNKSWMFSNKTVELLQAYGDRVPGLFERLEGLRRSNVFFETDLFGEGNEGKLKELHQWLMAQEHVNVERRTSGIVLLEEQAVEKLTEVVDQYRETHQVSVRTFYVNTRDLYRPGMKKAKKVDHMVEFELLDRVIVVQETEDVPLGQRGTIIGVHRVTDPNPVRREAIGQEDYYFEVLFDESFYKGVNIYNLPSTEKRVMRLAQGALLNISAGRAMYGNQYKVPAVAEANANGESPPQSWRSNQVNAPMSAVAESLQRRVNERIEKRNKFRNTTDTIAPFVPPAVPVQQLAVESSGSTTSKQQGDEQQKRQLKQEEFERLWQKLKESPKPNATLFDENDIQRHFVMNAMLPDFVRNPKPKNCALANGEAPNAVAPRSDTEGDNMTGLLKQALRINEKVENVVPSSTKSSSLNAAELQLPAPASLPKPPIQWQMRRDAKKSANSTPPSQLDTKVTTPQGNGATAPAARAVVLGDSVNPSAFIAQYGNMPAPPPMMFPRPAHPIGMHHPLAPVPGMIPLNFQSNMMHASNPFHQPPPQNPFYSPPPMQHNSDIVQPGALFGAFRSPQQQQQRPPRYGPPLQPPQMQPIMDGFRRHPQHHQPQQPMIAEPPPMMPPHCPPPAGLGPKGPQNLSYRNNPAGNGAFVPLQAMKQSVKSKPTNKNNGSNGSNKNTSKRNDRKLPTESIAATDVTPPQQPVGSSFNEKNARERQVVVQRQVEADKGFADFLAPNPSTEPTGDTNAVENAVKTQKEKKHHKSSAQAKLPNSSASAGQGKDATTEQATNVANKRLPLRSSRLRIAARFGSAPDG</sequence>
<evidence type="ECO:0000313" key="12">
    <source>
        <dbReference type="EnsemblMetazoa" id="ASIC020230-PA"/>
    </source>
</evidence>
<dbReference type="EMBL" id="ATLV01024999">
    <property type="status" value="NOT_ANNOTATED_CDS"/>
    <property type="molecule type" value="Genomic_DNA"/>
</dbReference>
<dbReference type="PANTHER" id="PTHR12341:SF7">
    <property type="entry name" value="5'-3' EXORIBONUCLEASE 1"/>
    <property type="match status" value="1"/>
</dbReference>
<dbReference type="PIRSF" id="PIRSF006743">
    <property type="entry name" value="Exonuclease_Xnr1"/>
    <property type="match status" value="1"/>
</dbReference>
<feature type="region of interest" description="Disordered" evidence="5">
    <location>
        <begin position="1381"/>
        <end position="1409"/>
    </location>
</feature>
<evidence type="ECO:0000256" key="3">
    <source>
        <dbReference type="ARBA" id="ARBA00022839"/>
    </source>
</evidence>
<evidence type="ECO:0000259" key="7">
    <source>
        <dbReference type="Pfam" id="PF17846"/>
    </source>
</evidence>
<feature type="domain" description="Xrn1 N-terminal" evidence="6">
    <location>
        <begin position="1"/>
        <end position="227"/>
    </location>
</feature>
<evidence type="ECO:0000256" key="5">
    <source>
        <dbReference type="SAM" id="MobiDB-lite"/>
    </source>
</evidence>
<dbReference type="GO" id="GO:0003723">
    <property type="term" value="F:RNA binding"/>
    <property type="evidence" value="ECO:0007669"/>
    <property type="project" value="TreeGrafter"/>
</dbReference>
<dbReference type="Pfam" id="PF17846">
    <property type="entry name" value="XRN_M"/>
    <property type="match status" value="1"/>
</dbReference>
<dbReference type="FunFam" id="3.40.50.12390:FF:000002">
    <property type="entry name" value="5'-3' exoribonuclease 1"/>
    <property type="match status" value="1"/>
</dbReference>
<dbReference type="InterPro" id="IPR016494">
    <property type="entry name" value="5_3_exoribonuclease_1"/>
</dbReference>
<reference evidence="11 13" key="1">
    <citation type="journal article" date="2014" name="BMC Genomics">
        <title>Genome sequence of Anopheles sinensis provides insight into genetics basis of mosquito competence for malaria parasites.</title>
        <authorList>
            <person name="Zhou D."/>
            <person name="Zhang D."/>
            <person name="Ding G."/>
            <person name="Shi L."/>
            <person name="Hou Q."/>
            <person name="Ye Y."/>
            <person name="Xu Y."/>
            <person name="Zhou H."/>
            <person name="Xiong C."/>
            <person name="Li S."/>
            <person name="Yu J."/>
            <person name="Hong S."/>
            <person name="Yu X."/>
            <person name="Zou P."/>
            <person name="Chen C."/>
            <person name="Chang X."/>
            <person name="Wang W."/>
            <person name="Lv Y."/>
            <person name="Sun Y."/>
            <person name="Ma L."/>
            <person name="Shen B."/>
            <person name="Zhu C."/>
        </authorList>
    </citation>
    <scope>NUCLEOTIDE SEQUENCE [LARGE SCALE GENOMIC DNA]</scope>
</reference>
<dbReference type="InterPro" id="IPR041385">
    <property type="entry name" value="SH3_12"/>
</dbReference>
<feature type="compositionally biased region" description="Polar residues" evidence="5">
    <location>
        <begin position="1388"/>
        <end position="1408"/>
    </location>
</feature>
<dbReference type="GO" id="GO:0004534">
    <property type="term" value="F:5'-3' RNA exonuclease activity"/>
    <property type="evidence" value="ECO:0007669"/>
    <property type="project" value="TreeGrafter"/>
</dbReference>
<dbReference type="Gene3D" id="1.25.40.1050">
    <property type="match status" value="1"/>
</dbReference>
<comment type="similarity">
    <text evidence="4">Belongs to the 5'-3' exonuclease family.</text>
</comment>
<feature type="region of interest" description="Disordered" evidence="5">
    <location>
        <begin position="1480"/>
        <end position="1499"/>
    </location>
</feature>
<dbReference type="EMBL" id="KE525367">
    <property type="protein sequence ID" value="KFB52046.1"/>
    <property type="molecule type" value="Genomic_DNA"/>
</dbReference>
<dbReference type="EnsemblMetazoa" id="ASIC020230-RA">
    <property type="protein sequence ID" value="ASIC020230-PA"/>
    <property type="gene ID" value="ASIC020230"/>
</dbReference>
<evidence type="ECO:0000259" key="9">
    <source>
        <dbReference type="Pfam" id="PF18332"/>
    </source>
</evidence>
<feature type="domain" description="5'-3' exoribonuclease 1 SH3-like" evidence="8">
    <location>
        <begin position="1075"/>
        <end position="1157"/>
    </location>
</feature>
<feature type="compositionally biased region" description="Polar residues" evidence="5">
    <location>
        <begin position="1703"/>
        <end position="1715"/>
    </location>
</feature>
<keyword evidence="2" id="KW-0378">Hydrolase</keyword>
<dbReference type="OrthoDB" id="372487at2759"/>
<name>A0A084WPA2_ANOSI</name>
<dbReference type="Proteomes" id="UP000030765">
    <property type="component" value="Unassembled WGS sequence"/>
</dbReference>
<dbReference type="InterPro" id="IPR004859">
    <property type="entry name" value="Xrn1_N"/>
</dbReference>
<dbReference type="GO" id="GO:0005634">
    <property type="term" value="C:nucleus"/>
    <property type="evidence" value="ECO:0007669"/>
    <property type="project" value="TreeGrafter"/>
</dbReference>
<feature type="compositionally biased region" description="Polar residues" evidence="5">
    <location>
        <begin position="1675"/>
        <end position="1687"/>
    </location>
</feature>
<dbReference type="InterPro" id="IPR041106">
    <property type="entry name" value="XRN1_D2_D3"/>
</dbReference>
<feature type="compositionally biased region" description="Pro residues" evidence="5">
    <location>
        <begin position="1553"/>
        <end position="1568"/>
    </location>
</feature>
<gene>
    <name evidence="11" type="ORF">ZHAS_00020230</name>
</gene>
<organism evidence="11">
    <name type="scientific">Anopheles sinensis</name>
    <name type="common">Mosquito</name>
    <dbReference type="NCBI Taxonomy" id="74873"/>
    <lineage>
        <taxon>Eukaryota</taxon>
        <taxon>Metazoa</taxon>
        <taxon>Ecdysozoa</taxon>
        <taxon>Arthropoda</taxon>
        <taxon>Hexapoda</taxon>
        <taxon>Insecta</taxon>
        <taxon>Pterygota</taxon>
        <taxon>Neoptera</taxon>
        <taxon>Endopterygota</taxon>
        <taxon>Diptera</taxon>
        <taxon>Nematocera</taxon>
        <taxon>Culicoidea</taxon>
        <taxon>Culicidae</taxon>
        <taxon>Anophelinae</taxon>
        <taxon>Anopheles</taxon>
    </lineage>
</organism>
<dbReference type="InterPro" id="IPR047008">
    <property type="entry name" value="XRN1_SH3_sf"/>
</dbReference>
<protein>
    <submittedName>
        <fullName evidence="11">AGAP004430-PA-like protein</fullName>
    </submittedName>
</protein>
<evidence type="ECO:0000256" key="2">
    <source>
        <dbReference type="ARBA" id="ARBA00022801"/>
    </source>
</evidence>
<dbReference type="Gene3D" id="2.30.30.750">
    <property type="match status" value="1"/>
</dbReference>
<dbReference type="InterPro" id="IPR047007">
    <property type="entry name" value="XRN1_D1_sf"/>
</dbReference>
<feature type="compositionally biased region" description="Basic and acidic residues" evidence="5">
    <location>
        <begin position="1251"/>
        <end position="1261"/>
    </location>
</feature>
<evidence type="ECO:0000256" key="4">
    <source>
        <dbReference type="ARBA" id="ARBA00038299"/>
    </source>
</evidence>
<dbReference type="InterPro" id="IPR041412">
    <property type="entry name" value="Xrn1_helical"/>
</dbReference>
<dbReference type="Pfam" id="PF18129">
    <property type="entry name" value="SH3_12"/>
    <property type="match status" value="1"/>
</dbReference>
<reference evidence="12" key="2">
    <citation type="submission" date="2020-05" db="UniProtKB">
        <authorList>
            <consortium name="EnsemblMetazoa"/>
        </authorList>
    </citation>
    <scope>IDENTIFICATION</scope>
</reference>
<evidence type="ECO:0000313" key="13">
    <source>
        <dbReference type="Proteomes" id="UP000030765"/>
    </source>
</evidence>
<dbReference type="VEuPathDB" id="VectorBase:ASIC020230"/>
<dbReference type="Pfam" id="PF03159">
    <property type="entry name" value="XRN_N"/>
    <property type="match status" value="1"/>
</dbReference>
<evidence type="ECO:0000259" key="8">
    <source>
        <dbReference type="Pfam" id="PF18129"/>
    </source>
</evidence>
<evidence type="ECO:0000259" key="6">
    <source>
        <dbReference type="Pfam" id="PF03159"/>
    </source>
</evidence>
<dbReference type="InterPro" id="IPR040992">
    <property type="entry name" value="XRN1_D1"/>
</dbReference>
<feature type="compositionally biased region" description="Pro residues" evidence="5">
    <location>
        <begin position="1521"/>
        <end position="1531"/>
    </location>
</feature>
<dbReference type="GO" id="GO:0016075">
    <property type="term" value="P:rRNA catabolic process"/>
    <property type="evidence" value="ECO:0007669"/>
    <property type="project" value="TreeGrafter"/>
</dbReference>
<dbReference type="GO" id="GO:0000956">
    <property type="term" value="P:nuclear-transcribed mRNA catabolic process"/>
    <property type="evidence" value="ECO:0007669"/>
    <property type="project" value="InterPro"/>
</dbReference>
<feature type="region of interest" description="Disordered" evidence="5">
    <location>
        <begin position="1238"/>
        <end position="1261"/>
    </location>
</feature>
<evidence type="ECO:0000259" key="10">
    <source>
        <dbReference type="Pfam" id="PF18334"/>
    </source>
</evidence>
<feature type="domain" description="Exoribonuclease Xrn1 D2/D3" evidence="10">
    <location>
        <begin position="826"/>
        <end position="1046"/>
    </location>
</feature>
<dbReference type="Pfam" id="PF18332">
    <property type="entry name" value="XRN1_D1"/>
    <property type="match status" value="1"/>
</dbReference>
<feature type="domain" description="Xrn1 helical" evidence="7">
    <location>
        <begin position="272"/>
        <end position="592"/>
    </location>
</feature>
<keyword evidence="13" id="KW-1185">Reference proteome</keyword>
<dbReference type="Pfam" id="PF18334">
    <property type="entry name" value="XRN1_D2_D3"/>
    <property type="match status" value="1"/>
</dbReference>
<dbReference type="Gene3D" id="3.40.50.12390">
    <property type="match status" value="2"/>
</dbReference>
<evidence type="ECO:0000256" key="1">
    <source>
        <dbReference type="ARBA" id="ARBA00022722"/>
    </source>
</evidence>
<evidence type="ECO:0000313" key="11">
    <source>
        <dbReference type="EMBL" id="KFB52046.1"/>
    </source>
</evidence>
<keyword evidence="1" id="KW-0540">Nuclease</keyword>
<proteinExistence type="inferred from homology"/>
<feature type="compositionally biased region" description="Pro residues" evidence="5">
    <location>
        <begin position="1480"/>
        <end position="1493"/>
    </location>
</feature>
<dbReference type="Gene3D" id="2.170.260.40">
    <property type="match status" value="1"/>
</dbReference>
<dbReference type="CDD" id="cd18673">
    <property type="entry name" value="PIN_XRN1-2-like"/>
    <property type="match status" value="1"/>
</dbReference>
<accession>A0A084WPA2</accession>
<dbReference type="InterPro" id="IPR027073">
    <property type="entry name" value="5_3_exoribonuclease"/>
</dbReference>
<dbReference type="VEuPathDB" id="VectorBase:ASIS017919"/>
<feature type="compositionally biased region" description="Polar residues" evidence="5">
    <location>
        <begin position="1575"/>
        <end position="1584"/>
    </location>
</feature>
<feature type="compositionally biased region" description="Low complexity" evidence="5">
    <location>
        <begin position="1600"/>
        <end position="1616"/>
    </location>
</feature>